<dbReference type="SUPFAM" id="SSF63380">
    <property type="entry name" value="Riboflavin synthase domain-like"/>
    <property type="match status" value="1"/>
</dbReference>
<dbReference type="InterPro" id="IPR017927">
    <property type="entry name" value="FAD-bd_FR_type"/>
</dbReference>
<dbReference type="InterPro" id="IPR039374">
    <property type="entry name" value="SIP_fam"/>
</dbReference>
<dbReference type="InterPro" id="IPR039261">
    <property type="entry name" value="FNR_nucleotide-bd"/>
</dbReference>
<organism evidence="3 4">
    <name type="scientific">Streptomyces desertarenae</name>
    <dbReference type="NCBI Taxonomy" id="2666184"/>
    <lineage>
        <taxon>Bacteria</taxon>
        <taxon>Bacillati</taxon>
        <taxon>Actinomycetota</taxon>
        <taxon>Actinomycetes</taxon>
        <taxon>Kitasatosporales</taxon>
        <taxon>Streptomycetaceae</taxon>
        <taxon>Streptomyces</taxon>
    </lineage>
</organism>
<protein>
    <submittedName>
        <fullName evidence="3">Siderophore-interacting protein</fullName>
    </submittedName>
</protein>
<dbReference type="EMBL" id="JBHUFU010000003">
    <property type="protein sequence ID" value="MFD1829592.1"/>
    <property type="molecule type" value="Genomic_DNA"/>
</dbReference>
<dbReference type="PROSITE" id="PS51384">
    <property type="entry name" value="FAD_FR"/>
    <property type="match status" value="1"/>
</dbReference>
<name>A0ABW4PH91_9ACTN</name>
<keyword evidence="4" id="KW-1185">Reference proteome</keyword>
<dbReference type="InterPro" id="IPR013113">
    <property type="entry name" value="SIP_FAD-bd"/>
</dbReference>
<dbReference type="InterPro" id="IPR007037">
    <property type="entry name" value="SIP_rossman_dom"/>
</dbReference>
<evidence type="ECO:0000256" key="1">
    <source>
        <dbReference type="SAM" id="MobiDB-lite"/>
    </source>
</evidence>
<feature type="domain" description="FAD-binding FR-type" evidence="2">
    <location>
        <begin position="27"/>
        <end position="156"/>
    </location>
</feature>
<gene>
    <name evidence="3" type="ORF">ACFSJS_07940</name>
</gene>
<feature type="region of interest" description="Disordered" evidence="1">
    <location>
        <begin position="1"/>
        <end position="22"/>
    </location>
</feature>
<dbReference type="InterPro" id="IPR017938">
    <property type="entry name" value="Riboflavin_synthase-like_b-brl"/>
</dbReference>
<comment type="caution">
    <text evidence="3">The sequence shown here is derived from an EMBL/GenBank/DDBJ whole genome shotgun (WGS) entry which is preliminary data.</text>
</comment>
<dbReference type="Pfam" id="PF04954">
    <property type="entry name" value="SIP"/>
    <property type="match status" value="1"/>
</dbReference>
<evidence type="ECO:0000259" key="2">
    <source>
        <dbReference type="PROSITE" id="PS51384"/>
    </source>
</evidence>
<evidence type="ECO:0000313" key="3">
    <source>
        <dbReference type="EMBL" id="MFD1829592.1"/>
    </source>
</evidence>
<proteinExistence type="predicted"/>
<dbReference type="PANTHER" id="PTHR30157:SF0">
    <property type="entry name" value="NADPH-DEPENDENT FERRIC-CHELATE REDUCTASE"/>
    <property type="match status" value="1"/>
</dbReference>
<reference evidence="4" key="1">
    <citation type="journal article" date="2019" name="Int. J. Syst. Evol. Microbiol.">
        <title>The Global Catalogue of Microorganisms (GCM) 10K type strain sequencing project: providing services to taxonomists for standard genome sequencing and annotation.</title>
        <authorList>
            <consortium name="The Broad Institute Genomics Platform"/>
            <consortium name="The Broad Institute Genome Sequencing Center for Infectious Disease"/>
            <person name="Wu L."/>
            <person name="Ma J."/>
        </authorList>
    </citation>
    <scope>NUCLEOTIDE SEQUENCE [LARGE SCALE GENOMIC DNA]</scope>
    <source>
        <strain evidence="4">CGMCC 4.7455</strain>
    </source>
</reference>
<dbReference type="Pfam" id="PF08021">
    <property type="entry name" value="FAD_binding_9"/>
    <property type="match status" value="1"/>
</dbReference>
<dbReference type="PANTHER" id="PTHR30157">
    <property type="entry name" value="FERRIC REDUCTASE, NADPH-DEPENDENT"/>
    <property type="match status" value="1"/>
</dbReference>
<dbReference type="RefSeq" id="WP_380898265.1">
    <property type="nucleotide sequence ID" value="NZ_JBHUFU010000003.1"/>
</dbReference>
<dbReference type="Proteomes" id="UP001597365">
    <property type="component" value="Unassembled WGS sequence"/>
</dbReference>
<evidence type="ECO:0000313" key="4">
    <source>
        <dbReference type="Proteomes" id="UP001597365"/>
    </source>
</evidence>
<feature type="compositionally biased region" description="Pro residues" evidence="1">
    <location>
        <begin position="1"/>
        <end position="18"/>
    </location>
</feature>
<sequence length="297" mass="32047">MTPRTAVPPAPRPAPPRRPAARAQSPFRFFDAAVVRRRRLGASLVRITFGGEQLREFAGGGRDQSLSLFLPHPGQTEPVVPVELGDAWFAAWRATDPAVRAVMRSYTVAGQRPGEGEVDIDFVLHGDTGPATRWARGALPGDRVRMLGPRTAENKSVGFRLPPDADWVLLAADETALPAVEGILAWLPAGIRVRAWIEVPRAQDVRDLPTAADAGITWLPREGEQRHGLVADAVRAAALPGGDPYAWVAGESGAVRALRRHLVHERGLARGRVSFSGYWRLGASEEDLRTEALAGAA</sequence>
<dbReference type="CDD" id="cd06193">
    <property type="entry name" value="siderophore_interacting"/>
    <property type="match status" value="1"/>
</dbReference>
<dbReference type="Gene3D" id="3.40.50.80">
    <property type="entry name" value="Nucleotide-binding domain of ferredoxin-NADP reductase (FNR) module"/>
    <property type="match status" value="1"/>
</dbReference>
<dbReference type="Gene3D" id="2.40.30.10">
    <property type="entry name" value="Translation factors"/>
    <property type="match status" value="1"/>
</dbReference>
<accession>A0ABW4PH91</accession>